<dbReference type="CDD" id="cd00167">
    <property type="entry name" value="SANT"/>
    <property type="match status" value="1"/>
</dbReference>
<dbReference type="InterPro" id="IPR009057">
    <property type="entry name" value="Homeodomain-like_sf"/>
</dbReference>
<reference evidence="4" key="1">
    <citation type="journal article" date="2021" name="Open Biol.">
        <title>Shared evolutionary footprints suggest mitochondrial oxidative damage underlies multiple complex I losses in fungi.</title>
        <authorList>
            <person name="Schikora-Tamarit M.A."/>
            <person name="Marcet-Houben M."/>
            <person name="Nosek J."/>
            <person name="Gabaldon T."/>
        </authorList>
    </citation>
    <scope>NUCLEOTIDE SEQUENCE</scope>
    <source>
        <strain evidence="4">CBS6341</strain>
    </source>
</reference>
<feature type="compositionally biased region" description="Basic residues" evidence="2">
    <location>
        <begin position="424"/>
        <end position="443"/>
    </location>
</feature>
<dbReference type="GO" id="GO:0006355">
    <property type="term" value="P:regulation of DNA-templated transcription"/>
    <property type="evidence" value="ECO:0007669"/>
    <property type="project" value="UniProtKB-ARBA"/>
</dbReference>
<feature type="compositionally biased region" description="Basic residues" evidence="2">
    <location>
        <begin position="319"/>
        <end position="334"/>
    </location>
</feature>
<evidence type="ECO:0000256" key="1">
    <source>
        <dbReference type="SAM" id="Coils"/>
    </source>
</evidence>
<evidence type="ECO:0000256" key="2">
    <source>
        <dbReference type="SAM" id="MobiDB-lite"/>
    </source>
</evidence>
<evidence type="ECO:0000313" key="5">
    <source>
        <dbReference type="Proteomes" id="UP000769528"/>
    </source>
</evidence>
<dbReference type="InterPro" id="IPR017884">
    <property type="entry name" value="SANT_dom"/>
</dbReference>
<feature type="region of interest" description="Disordered" evidence="2">
    <location>
        <begin position="205"/>
        <end position="481"/>
    </location>
</feature>
<dbReference type="EMBL" id="JAEUBF010000853">
    <property type="protein sequence ID" value="KAH3674479.1"/>
    <property type="molecule type" value="Genomic_DNA"/>
</dbReference>
<feature type="compositionally biased region" description="Polar residues" evidence="2">
    <location>
        <begin position="460"/>
        <end position="475"/>
    </location>
</feature>
<dbReference type="Pfam" id="PF15963">
    <property type="entry name" value="Myb_DNA-bind_7"/>
    <property type="match status" value="1"/>
</dbReference>
<dbReference type="PANTHER" id="PTHR22929">
    <property type="entry name" value="RNA POLYMERASE III TRANSCRIPTION INITIATION FACTOR B"/>
    <property type="match status" value="1"/>
</dbReference>
<feature type="region of interest" description="Disordered" evidence="2">
    <location>
        <begin position="166"/>
        <end position="190"/>
    </location>
</feature>
<feature type="coiled-coil region" evidence="1">
    <location>
        <begin position="568"/>
        <end position="602"/>
    </location>
</feature>
<dbReference type="Pfam" id="PF10181">
    <property type="entry name" value="PIG-H"/>
    <property type="match status" value="1"/>
</dbReference>
<dbReference type="GO" id="GO:0001156">
    <property type="term" value="F:TFIIIC-class transcription factor complex binding"/>
    <property type="evidence" value="ECO:0007669"/>
    <property type="project" value="TreeGrafter"/>
</dbReference>
<keyword evidence="1" id="KW-0175">Coiled coil</keyword>
<dbReference type="SMART" id="SM00717">
    <property type="entry name" value="SANT"/>
    <property type="match status" value="1"/>
</dbReference>
<feature type="compositionally biased region" description="Basic and acidic residues" evidence="2">
    <location>
        <begin position="205"/>
        <end position="217"/>
    </location>
</feature>
<feature type="compositionally biased region" description="Basic and acidic residues" evidence="2">
    <location>
        <begin position="379"/>
        <end position="423"/>
    </location>
</feature>
<dbReference type="InterPro" id="IPR001005">
    <property type="entry name" value="SANT/Myb"/>
</dbReference>
<dbReference type="AlphaFoldDB" id="A0A9P8TD91"/>
<dbReference type="OrthoDB" id="272624at2759"/>
<reference evidence="4" key="2">
    <citation type="submission" date="2021-01" db="EMBL/GenBank/DDBJ databases">
        <authorList>
            <person name="Schikora-Tamarit M.A."/>
        </authorList>
    </citation>
    <scope>NUCLEOTIDE SEQUENCE</scope>
    <source>
        <strain evidence="4">CBS6341</strain>
    </source>
</reference>
<organism evidence="4 5">
    <name type="scientific">Wickerhamomyces mucosus</name>
    <dbReference type="NCBI Taxonomy" id="1378264"/>
    <lineage>
        <taxon>Eukaryota</taxon>
        <taxon>Fungi</taxon>
        <taxon>Dikarya</taxon>
        <taxon>Ascomycota</taxon>
        <taxon>Saccharomycotina</taxon>
        <taxon>Saccharomycetes</taxon>
        <taxon>Phaffomycetales</taxon>
        <taxon>Wickerhamomycetaceae</taxon>
        <taxon>Wickerhamomyces</taxon>
    </lineage>
</organism>
<feature type="compositionally biased region" description="Polar residues" evidence="2">
    <location>
        <begin position="175"/>
        <end position="190"/>
    </location>
</feature>
<protein>
    <recommendedName>
        <fullName evidence="3">SANT domain-containing protein</fullName>
    </recommendedName>
</protein>
<dbReference type="InterPro" id="IPR039467">
    <property type="entry name" value="TFIIIB_B''_Myb"/>
</dbReference>
<dbReference type="GO" id="GO:0070898">
    <property type="term" value="P:RNA polymerase III preinitiation complex assembly"/>
    <property type="evidence" value="ECO:0007669"/>
    <property type="project" value="TreeGrafter"/>
</dbReference>
<feature type="domain" description="SANT" evidence="3">
    <location>
        <begin position="681"/>
        <end position="732"/>
    </location>
</feature>
<proteinExistence type="predicted"/>
<dbReference type="PROSITE" id="PS51293">
    <property type="entry name" value="SANT"/>
    <property type="match status" value="1"/>
</dbReference>
<feature type="coiled-coil region" evidence="1">
    <location>
        <begin position="763"/>
        <end position="794"/>
    </location>
</feature>
<feature type="compositionally biased region" description="Polar residues" evidence="2">
    <location>
        <begin position="343"/>
        <end position="376"/>
    </location>
</feature>
<gene>
    <name evidence="4" type="ORF">WICMUC_003317</name>
</gene>
<evidence type="ECO:0000313" key="4">
    <source>
        <dbReference type="EMBL" id="KAH3674479.1"/>
    </source>
</evidence>
<dbReference type="Proteomes" id="UP000769528">
    <property type="component" value="Unassembled WGS sequence"/>
</dbReference>
<name>A0A9P8TD91_9ASCO</name>
<dbReference type="PANTHER" id="PTHR22929:SF0">
    <property type="entry name" value="TRANSCRIPTION FACTOR TFIIIB COMPONENT B'' HOMOLOG"/>
    <property type="match status" value="1"/>
</dbReference>
<keyword evidence="5" id="KW-1185">Reference proteome</keyword>
<feature type="compositionally biased region" description="Basic and acidic residues" evidence="2">
    <location>
        <begin position="278"/>
        <end position="287"/>
    </location>
</feature>
<accession>A0A9P8TD91</accession>
<feature type="compositionally biased region" description="Polar residues" evidence="2">
    <location>
        <begin position="291"/>
        <end position="318"/>
    </location>
</feature>
<dbReference type="GO" id="GO:0000126">
    <property type="term" value="C:transcription factor TFIIIB complex"/>
    <property type="evidence" value="ECO:0007669"/>
    <property type="project" value="TreeGrafter"/>
</dbReference>
<dbReference type="Gene3D" id="1.10.10.60">
    <property type="entry name" value="Homeodomain-like"/>
    <property type="match status" value="1"/>
</dbReference>
<feature type="compositionally biased region" description="Basic and acidic residues" evidence="2">
    <location>
        <begin position="447"/>
        <end position="459"/>
    </location>
</feature>
<dbReference type="InterPro" id="IPR019328">
    <property type="entry name" value="PIGH-H_dom"/>
</dbReference>
<feature type="compositionally biased region" description="Polar residues" evidence="2">
    <location>
        <begin position="247"/>
        <end position="259"/>
    </location>
</feature>
<feature type="compositionally biased region" description="Polar residues" evidence="2">
    <location>
        <begin position="807"/>
        <end position="818"/>
    </location>
</feature>
<sequence length="847" mass="96071">MMFAIPSSKGLVKDVDNLNQLQYTYYHNNQSAIAFKLAFLATVVYGSFKIITPSSISQNLRYDLTSQSLSIALLVLGFILSNSITVNKTESVTTFSHLGIQITQTSGLLYKSLNLHRFIPAKDIVEIVINEGFKGLQVVYYLAIILKDHDKLIIILPRSDKSGVRFTPKVRQRRSITSTPTAESRATSVTPSAVEISEIVITDNKLHDKDQYEKDDGNDNDSNDNENDNETNNEDNDTSNLPVAPNHTVSSRRSSTIDYTETRQKKSLALSNTQKPSDVFKKQDNSKKPPLNSQIFTERRQSISSTVISIPQPSASQTKPKRKSSVSAKGRRRSSTVDPGTIVVSNPSSIFPTPDSTQKTATIEENENTNKVATIQSKAEADAEADAKEQAKVEAKEQSKVEAKEKAETEAETAGETKIEAKTKSKTKVKAKPKTKPQTRAKIKAPQTEDEKEKIDSKTKVNPSVTKSLTVSSTDNKNDSNKEKIEGFILDEVSKKLRKVFYDETEKDTLDIKTEFKVTTYDQFSKSFSKLDPELSQSVSLDEEKFKMEDLCRPTLPIGKVSSNFKFAQEAKKSKMLQRLENKKLRQKAKMEKRSLESYLDDDSKKEIKKIKKEELFDYNEESSSQSQAIQLKVGADGNIVVDEESRIVDRHSNIESLSRERHNQNPFENIVNSATYGKRSYTDKWDEEEVFKLYKALSQWGTDFALIAQMFPHRTRKQVKAKFILEEKKRPRLIELALSNKLNITFDFDKYCQDSNKSFATLNEFNVKLENLKQEHEENMKELTIAKEKAKEEDLARQKQREIEIRNQNSGGASRNLSRQERLIELRKNETVIGSIDDVKKQIPLE</sequence>
<feature type="compositionally biased region" description="Acidic residues" evidence="2">
    <location>
        <begin position="218"/>
        <end position="237"/>
    </location>
</feature>
<dbReference type="SUPFAM" id="SSF46689">
    <property type="entry name" value="Homeodomain-like"/>
    <property type="match status" value="1"/>
</dbReference>
<evidence type="ECO:0000259" key="3">
    <source>
        <dbReference type="PROSITE" id="PS51293"/>
    </source>
</evidence>
<feature type="region of interest" description="Disordered" evidence="2">
    <location>
        <begin position="799"/>
        <end position="819"/>
    </location>
</feature>
<comment type="caution">
    <text evidence="4">The sequence shown here is derived from an EMBL/GenBank/DDBJ whole genome shotgun (WGS) entry which is preliminary data.</text>
</comment>